<dbReference type="PANTHER" id="PTHR13703">
    <property type="entry name" value="SMAD"/>
    <property type="match status" value="1"/>
</dbReference>
<comment type="subcellular location">
    <subcellularLocation>
        <location evidence="9">Cytoplasm</location>
    </subcellularLocation>
    <subcellularLocation>
        <location evidence="9">Nucleus</location>
    </subcellularLocation>
</comment>
<proteinExistence type="inferred from homology"/>
<dbReference type="InterPro" id="IPR013790">
    <property type="entry name" value="Dwarfin"/>
</dbReference>
<accession>A0AAQ4QN58</accession>
<dbReference type="GO" id="GO:0070411">
    <property type="term" value="F:I-SMAD binding"/>
    <property type="evidence" value="ECO:0007669"/>
    <property type="project" value="TreeGrafter"/>
</dbReference>
<feature type="domain" description="MH1" evidence="12">
    <location>
        <begin position="14"/>
        <end position="138"/>
    </location>
</feature>
<dbReference type="Ensembl" id="ENSGACT00000080552.1">
    <property type="protein sequence ID" value="ENSGACP00000052282.1"/>
    <property type="gene ID" value="ENSGACG00000003171.2"/>
</dbReference>
<dbReference type="CDD" id="cd10498">
    <property type="entry name" value="MH2_SMAD_4"/>
    <property type="match status" value="1"/>
</dbReference>
<dbReference type="GeneTree" id="ENSGT00940000164585"/>
<dbReference type="GO" id="GO:0060395">
    <property type="term" value="P:SMAD protein signal transduction"/>
    <property type="evidence" value="ECO:0007669"/>
    <property type="project" value="TreeGrafter"/>
</dbReference>
<dbReference type="InterPro" id="IPR008984">
    <property type="entry name" value="SMAD_FHA_dom_sf"/>
</dbReference>
<protein>
    <recommendedName>
        <fullName evidence="9">Mothers against decapentaplegic homolog</fullName>
        <shortName evidence="9">MAD homolog</shortName>
        <shortName evidence="9">Mothers against DPP homolog</shortName>
    </recommendedName>
    <alternativeName>
        <fullName evidence="9">SMAD family member</fullName>
    </alternativeName>
</protein>
<reference evidence="14" key="3">
    <citation type="submission" date="2025-09" db="UniProtKB">
        <authorList>
            <consortium name="Ensembl"/>
        </authorList>
    </citation>
    <scope>IDENTIFICATION</scope>
</reference>
<dbReference type="InterPro" id="IPR001132">
    <property type="entry name" value="SMAD_dom_Dwarfin-type"/>
</dbReference>
<dbReference type="InterPro" id="IPR036578">
    <property type="entry name" value="SMAD_MH1_sf"/>
</dbReference>
<evidence type="ECO:0000256" key="4">
    <source>
        <dbReference type="ARBA" id="ARBA00022833"/>
    </source>
</evidence>
<dbReference type="Gene3D" id="3.90.520.10">
    <property type="entry name" value="SMAD MH1 domain"/>
    <property type="match status" value="1"/>
</dbReference>
<keyword evidence="6" id="KW-0238">DNA-binding</keyword>
<evidence type="ECO:0000256" key="2">
    <source>
        <dbReference type="ARBA" id="ARBA00022490"/>
    </source>
</evidence>
<dbReference type="PANTHER" id="PTHR13703:SF68">
    <property type="entry name" value="MOTHERS AGAINST DECAPENTAPLEGIC HOMOLOG"/>
    <property type="match status" value="1"/>
</dbReference>
<keyword evidence="10" id="KW-0175">Coiled coil</keyword>
<evidence type="ECO:0000256" key="8">
    <source>
        <dbReference type="ARBA" id="ARBA00023242"/>
    </source>
</evidence>
<evidence type="ECO:0000259" key="12">
    <source>
        <dbReference type="PROSITE" id="PS51075"/>
    </source>
</evidence>
<evidence type="ECO:0000256" key="1">
    <source>
        <dbReference type="ARBA" id="ARBA00005545"/>
    </source>
</evidence>
<evidence type="ECO:0000256" key="11">
    <source>
        <dbReference type="SAM" id="Phobius"/>
    </source>
</evidence>
<feature type="transmembrane region" description="Helical" evidence="11">
    <location>
        <begin position="155"/>
        <end position="179"/>
    </location>
</feature>
<dbReference type="GO" id="GO:0071144">
    <property type="term" value="C:heteromeric SMAD protein complex"/>
    <property type="evidence" value="ECO:0007669"/>
    <property type="project" value="TreeGrafter"/>
</dbReference>
<name>A0AAQ4QN58_GASAC</name>
<dbReference type="SUPFAM" id="SSF56366">
    <property type="entry name" value="SMAD MH1 domain"/>
    <property type="match status" value="1"/>
</dbReference>
<keyword evidence="2 9" id="KW-0963">Cytoplasm</keyword>
<dbReference type="Pfam" id="PF03165">
    <property type="entry name" value="MH1"/>
    <property type="match status" value="1"/>
</dbReference>
<dbReference type="InterPro" id="IPR003619">
    <property type="entry name" value="MAD_homology1_Dwarfin-type"/>
</dbReference>
<feature type="coiled-coil region" evidence="10">
    <location>
        <begin position="33"/>
        <end position="60"/>
    </location>
</feature>
<evidence type="ECO:0000256" key="3">
    <source>
        <dbReference type="ARBA" id="ARBA00022723"/>
    </source>
</evidence>
<keyword evidence="11" id="KW-0472">Membrane</keyword>
<dbReference type="InterPro" id="IPR013019">
    <property type="entry name" value="MAD_homology_MH1"/>
</dbReference>
<dbReference type="SMART" id="SM00524">
    <property type="entry name" value="DWB"/>
    <property type="match status" value="1"/>
</dbReference>
<dbReference type="SUPFAM" id="SSF49879">
    <property type="entry name" value="SMAD/FHA domain"/>
    <property type="match status" value="1"/>
</dbReference>
<dbReference type="GO" id="GO:0046872">
    <property type="term" value="F:metal ion binding"/>
    <property type="evidence" value="ECO:0007669"/>
    <property type="project" value="UniProtKB-KW"/>
</dbReference>
<reference evidence="14" key="2">
    <citation type="submission" date="2025-08" db="UniProtKB">
        <authorList>
            <consortium name="Ensembl"/>
        </authorList>
    </citation>
    <scope>IDENTIFICATION</scope>
</reference>
<dbReference type="Pfam" id="PF03166">
    <property type="entry name" value="MH2"/>
    <property type="match status" value="1"/>
</dbReference>
<keyword evidence="5 9" id="KW-0805">Transcription regulation</keyword>
<keyword evidence="3" id="KW-0479">Metal-binding</keyword>
<dbReference type="Gene3D" id="2.60.200.10">
    <property type="match status" value="1"/>
</dbReference>
<evidence type="ECO:0000256" key="7">
    <source>
        <dbReference type="ARBA" id="ARBA00023163"/>
    </source>
</evidence>
<evidence type="ECO:0000313" key="14">
    <source>
        <dbReference type="Ensembl" id="ENSGACP00000052282.1"/>
    </source>
</evidence>
<dbReference type="GO" id="GO:0000981">
    <property type="term" value="F:DNA-binding transcription factor activity, RNA polymerase II-specific"/>
    <property type="evidence" value="ECO:0007669"/>
    <property type="project" value="TreeGrafter"/>
</dbReference>
<keyword evidence="11" id="KW-0812">Transmembrane</keyword>
<dbReference type="SMART" id="SM00523">
    <property type="entry name" value="DWA"/>
    <property type="match status" value="1"/>
</dbReference>
<dbReference type="GO" id="GO:0005737">
    <property type="term" value="C:cytoplasm"/>
    <property type="evidence" value="ECO:0007669"/>
    <property type="project" value="UniProtKB-SubCell"/>
</dbReference>
<dbReference type="PROSITE" id="PS51075">
    <property type="entry name" value="MH1"/>
    <property type="match status" value="1"/>
</dbReference>
<comment type="similarity">
    <text evidence="1 9">Belongs to the dwarfin/SMAD family.</text>
</comment>
<dbReference type="GO" id="GO:0009653">
    <property type="term" value="P:anatomical structure morphogenesis"/>
    <property type="evidence" value="ECO:0007669"/>
    <property type="project" value="TreeGrafter"/>
</dbReference>
<dbReference type="FunFam" id="3.90.520.10:FF:000002">
    <property type="entry name" value="Mothers against decapentaplegic homolog"/>
    <property type="match status" value="1"/>
</dbReference>
<keyword evidence="8 9" id="KW-0539">Nucleus</keyword>
<keyword evidence="15" id="KW-1185">Reference proteome</keyword>
<keyword evidence="4" id="KW-0862">Zinc</keyword>
<evidence type="ECO:0000256" key="10">
    <source>
        <dbReference type="SAM" id="Coils"/>
    </source>
</evidence>
<dbReference type="Proteomes" id="UP000007635">
    <property type="component" value="Chromosome XX"/>
</dbReference>
<dbReference type="CDD" id="cd10492">
    <property type="entry name" value="MH1_SMAD_4"/>
    <property type="match status" value="1"/>
</dbReference>
<organism evidence="14 15">
    <name type="scientific">Gasterosteus aculeatus aculeatus</name>
    <name type="common">three-spined stickleback</name>
    <dbReference type="NCBI Taxonomy" id="481459"/>
    <lineage>
        <taxon>Eukaryota</taxon>
        <taxon>Metazoa</taxon>
        <taxon>Chordata</taxon>
        <taxon>Craniata</taxon>
        <taxon>Vertebrata</taxon>
        <taxon>Euteleostomi</taxon>
        <taxon>Actinopterygii</taxon>
        <taxon>Neopterygii</taxon>
        <taxon>Teleostei</taxon>
        <taxon>Neoteleostei</taxon>
        <taxon>Acanthomorphata</taxon>
        <taxon>Eupercaria</taxon>
        <taxon>Perciformes</taxon>
        <taxon>Cottioidei</taxon>
        <taxon>Gasterosteales</taxon>
        <taxon>Gasterosteidae</taxon>
        <taxon>Gasterosteus</taxon>
    </lineage>
</organism>
<evidence type="ECO:0000256" key="9">
    <source>
        <dbReference type="RuleBase" id="RU361195"/>
    </source>
</evidence>
<dbReference type="GO" id="GO:0030509">
    <property type="term" value="P:BMP signaling pathway"/>
    <property type="evidence" value="ECO:0007669"/>
    <property type="project" value="TreeGrafter"/>
</dbReference>
<keyword evidence="7 9" id="KW-0804">Transcription</keyword>
<sequence length="461" mass="51164">TQHITGTMSVLGPGIVHSLMFHRQGGDNEGFAKRAIESLLKKLKEKREELDSLITAVTTNGLHPSKCVTIQRTLDGRLQVAGRKGFPHVIYARLWRWPDLHKNELKHVTFCQFAFDLKYDSVCVNPYHYERVASSSTRLQLSILYDIMTNIPSTAAVVCHCSVVSILSMFVCLFVCLFLQPPAGSPRRSQGHSTTALPRIYNQCPSTPVPTLSNCLLFQNFSNFKIAVLLKMSHFKENCFWGSICYFELDVQVGEMFQVQSSCAVVTMDGCVDPSGGDRLCLGQLSNVHRTSSSHRARLHVGRGVQLESRGDGDVWMRCLSDHALFVQSWYLDREAGRAPGDGVHKIHPGAYVKVFDLRQCHRQMQQQATAVVGAIPGSGSVGGIAPAGVCSSADVGADDLRRLCIVRLSFVKGWGSDNPRQSIKDTPCWLEVHLHRALRLLDQVLHQTTSTPRPPLVGRF</sequence>
<evidence type="ECO:0000256" key="6">
    <source>
        <dbReference type="ARBA" id="ARBA00023125"/>
    </source>
</evidence>
<evidence type="ECO:0000313" key="15">
    <source>
        <dbReference type="Proteomes" id="UP000007635"/>
    </source>
</evidence>
<dbReference type="AlphaFoldDB" id="A0AAQ4QN58"/>
<feature type="domain" description="MH2" evidence="13">
    <location>
        <begin position="241"/>
        <end position="461"/>
    </location>
</feature>
<dbReference type="PROSITE" id="PS51076">
    <property type="entry name" value="MH2"/>
    <property type="match status" value="1"/>
</dbReference>
<reference evidence="14 15" key="1">
    <citation type="journal article" date="2021" name="G3 (Bethesda)">
        <title>Improved contiguity of the threespine stickleback genome using long-read sequencing.</title>
        <authorList>
            <person name="Nath S."/>
            <person name="Shaw D.E."/>
            <person name="White M.A."/>
        </authorList>
    </citation>
    <scope>NUCLEOTIDE SEQUENCE [LARGE SCALE GENOMIC DNA]</scope>
    <source>
        <strain evidence="14 15">Lake Benthic</strain>
    </source>
</reference>
<keyword evidence="11" id="KW-1133">Transmembrane helix</keyword>
<dbReference type="GO" id="GO:0030154">
    <property type="term" value="P:cell differentiation"/>
    <property type="evidence" value="ECO:0007669"/>
    <property type="project" value="TreeGrafter"/>
</dbReference>
<dbReference type="FunFam" id="2.60.200.10:FF:000002">
    <property type="entry name" value="Mothers against decapentaplegic homolog"/>
    <property type="match status" value="1"/>
</dbReference>
<dbReference type="InterPro" id="IPR017855">
    <property type="entry name" value="SMAD-like_dom_sf"/>
</dbReference>
<evidence type="ECO:0000259" key="13">
    <source>
        <dbReference type="PROSITE" id="PS51076"/>
    </source>
</evidence>
<evidence type="ECO:0000256" key="5">
    <source>
        <dbReference type="ARBA" id="ARBA00023015"/>
    </source>
</evidence>
<dbReference type="GO" id="GO:0000978">
    <property type="term" value="F:RNA polymerase II cis-regulatory region sequence-specific DNA binding"/>
    <property type="evidence" value="ECO:0007669"/>
    <property type="project" value="TreeGrafter"/>
</dbReference>